<gene>
    <name evidence="7" type="ORF">RT723_03945</name>
</gene>
<evidence type="ECO:0000313" key="7">
    <source>
        <dbReference type="EMBL" id="MDU0112165.1"/>
    </source>
</evidence>
<organism evidence="7 8">
    <name type="scientific">Psychrosphaera aquimarina</name>
    <dbReference type="NCBI Taxonomy" id="2044854"/>
    <lineage>
        <taxon>Bacteria</taxon>
        <taxon>Pseudomonadati</taxon>
        <taxon>Pseudomonadota</taxon>
        <taxon>Gammaproteobacteria</taxon>
        <taxon>Alteromonadales</taxon>
        <taxon>Pseudoalteromonadaceae</taxon>
        <taxon>Psychrosphaera</taxon>
    </lineage>
</organism>
<comment type="caution">
    <text evidence="6">Lacks conserved residue(s) required for the propagation of feature annotation.</text>
</comment>
<keyword evidence="6" id="KW-1003">Cell membrane</keyword>
<dbReference type="PANTHER" id="PTHR23427">
    <property type="entry name" value="SURFEIT LOCUS PROTEIN"/>
    <property type="match status" value="1"/>
</dbReference>
<dbReference type="Proteomes" id="UP001257914">
    <property type="component" value="Unassembled WGS sequence"/>
</dbReference>
<comment type="subcellular location">
    <subcellularLocation>
        <location evidence="6">Cell membrane</location>
        <topology evidence="6">Multi-pass membrane protein</topology>
    </subcellularLocation>
    <subcellularLocation>
        <location evidence="1">Membrane</location>
    </subcellularLocation>
</comment>
<keyword evidence="4 6" id="KW-1133">Transmembrane helix</keyword>
<evidence type="ECO:0000256" key="6">
    <source>
        <dbReference type="RuleBase" id="RU363076"/>
    </source>
</evidence>
<protein>
    <recommendedName>
        <fullName evidence="6">SURF1-like protein</fullName>
    </recommendedName>
</protein>
<comment type="similarity">
    <text evidence="2 6">Belongs to the SURF1 family.</text>
</comment>
<proteinExistence type="inferred from homology"/>
<dbReference type="PROSITE" id="PS50895">
    <property type="entry name" value="SURF1"/>
    <property type="match status" value="1"/>
</dbReference>
<dbReference type="Pfam" id="PF02104">
    <property type="entry name" value="SURF1"/>
    <property type="match status" value="1"/>
</dbReference>
<feature type="transmembrane region" description="Helical" evidence="6">
    <location>
        <begin position="212"/>
        <end position="231"/>
    </location>
</feature>
<dbReference type="PANTHER" id="PTHR23427:SF2">
    <property type="entry name" value="SURFEIT LOCUS PROTEIN 1"/>
    <property type="match status" value="1"/>
</dbReference>
<accession>A0ABU3QXM3</accession>
<evidence type="ECO:0000313" key="8">
    <source>
        <dbReference type="Proteomes" id="UP001257914"/>
    </source>
</evidence>
<keyword evidence="5 6" id="KW-0472">Membrane</keyword>
<evidence type="ECO:0000256" key="4">
    <source>
        <dbReference type="ARBA" id="ARBA00022989"/>
    </source>
</evidence>
<keyword evidence="3 6" id="KW-0812">Transmembrane</keyword>
<dbReference type="CDD" id="cd06662">
    <property type="entry name" value="SURF1"/>
    <property type="match status" value="1"/>
</dbReference>
<sequence length="243" mass="27603">MFRRFSVSFFPLVVTLAAFVVMCKLGFWQLERADQKRQQIQLFSQQGEITNKAFTQLSSSQITALNGRTVNLTGRILTDKVWLLDNQTYQGKVGYSVITPVVLTGNQQRLLVNWGWIQAGKYRTELPNVQLPEKINLTGIIRTTDFEQFTLQQVPHESGWPKRVQSVSSILVSLDSTSVLPVVIYADTLEGINYPQTYKPVVMPPEKHQAYAVQWFLLALASVVVFIFASYKNGKRVQQTSKL</sequence>
<reference evidence="7 8" key="1">
    <citation type="submission" date="2023-10" db="EMBL/GenBank/DDBJ databases">
        <title>Psychrosphaera aquimaarina strain SW33 isolated from seawater.</title>
        <authorList>
            <person name="Bayburt H."/>
            <person name="Kim J.M."/>
            <person name="Choi B.J."/>
            <person name="Jeon C.O."/>
        </authorList>
    </citation>
    <scope>NUCLEOTIDE SEQUENCE [LARGE SCALE GENOMIC DNA]</scope>
    <source>
        <strain evidence="7 8">KCTC 52743</strain>
    </source>
</reference>
<evidence type="ECO:0000256" key="1">
    <source>
        <dbReference type="ARBA" id="ARBA00004370"/>
    </source>
</evidence>
<evidence type="ECO:0000256" key="3">
    <source>
        <dbReference type="ARBA" id="ARBA00022692"/>
    </source>
</evidence>
<dbReference type="InterPro" id="IPR002994">
    <property type="entry name" value="Surf1/Shy1"/>
</dbReference>
<keyword evidence="8" id="KW-1185">Reference proteome</keyword>
<evidence type="ECO:0000256" key="2">
    <source>
        <dbReference type="ARBA" id="ARBA00007165"/>
    </source>
</evidence>
<dbReference type="InterPro" id="IPR045214">
    <property type="entry name" value="Surf1/Surf4"/>
</dbReference>
<evidence type="ECO:0000256" key="5">
    <source>
        <dbReference type="ARBA" id="ARBA00023136"/>
    </source>
</evidence>
<dbReference type="EMBL" id="JAWCUA010000003">
    <property type="protein sequence ID" value="MDU0112165.1"/>
    <property type="molecule type" value="Genomic_DNA"/>
</dbReference>
<comment type="caution">
    <text evidence="7">The sequence shown here is derived from an EMBL/GenBank/DDBJ whole genome shotgun (WGS) entry which is preliminary data.</text>
</comment>
<name>A0ABU3QXM3_9GAMM</name>
<dbReference type="RefSeq" id="WP_315946304.1">
    <property type="nucleotide sequence ID" value="NZ_JAWCUA010000003.1"/>
</dbReference>